<accession>A0A2H0XAP0</accession>
<dbReference type="PROSITE" id="PS00447">
    <property type="entry name" value="DNA_POLYMERASE_A"/>
    <property type="match status" value="1"/>
</dbReference>
<evidence type="ECO:0000256" key="7">
    <source>
        <dbReference type="ARBA" id="ARBA00022932"/>
    </source>
</evidence>
<dbReference type="EC" id="2.7.7.7" evidence="2"/>
<feature type="domain" description="DNA-directed DNA polymerase family A palm" evidence="11">
    <location>
        <begin position="360"/>
        <end position="575"/>
    </location>
</feature>
<dbReference type="PRINTS" id="PR00868">
    <property type="entry name" value="DNAPOLI"/>
</dbReference>
<comment type="similarity">
    <text evidence="1">Belongs to the DNA polymerase type-A family.</text>
</comment>
<dbReference type="Pfam" id="PF01612">
    <property type="entry name" value="DNA_pol_A_exo1"/>
    <property type="match status" value="1"/>
</dbReference>
<dbReference type="PANTHER" id="PTHR10133:SF27">
    <property type="entry name" value="DNA POLYMERASE NU"/>
    <property type="match status" value="1"/>
</dbReference>
<keyword evidence="4" id="KW-0808">Transferase</keyword>
<protein>
    <recommendedName>
        <fullName evidence="3">DNA polymerase I</fullName>
        <ecNumber evidence="2">2.7.7.7</ecNumber>
    </recommendedName>
</protein>
<dbReference type="InterPro" id="IPR036397">
    <property type="entry name" value="RNaseH_sf"/>
</dbReference>
<evidence type="ECO:0000313" key="13">
    <source>
        <dbReference type="Proteomes" id="UP000231252"/>
    </source>
</evidence>
<sequence>MELKFSFIDPKYEHITNMDQLIKAVEILEKQQMLGVDIEGTGLDPYTDKLLLLQIGTEEVCYIFDAQVLPLFGVEPLIKLLENPKIIKIMQNGKFDYGFIKLQVGAKINNIFDTMLAEGVLTAGLKRPQSLANLSEQYLETRLDKATRRSFEEQKAQITESQLKYSALDTLVLFPIFNAQYKRLQEENLINIAKLEFAVTTVVAEMELKGLYINVPKWRAIIAGLRIKRDETLGIFQQTIRPLYESTQEDLFGQHADVINTNSNQQLLDLFNNKLKLGIPSTGDEILAGLSHPVARVLRDYRAYAKLISAFGDSLIAKVNKVTGRLHPDFMQLGTATGRFACSRPNLQQIPRNSEEAPFRRCFTPAPGFKLVVTDYSSMEMRILADLSGDIKMIEALKNNLDIHSYTAALMFNKEYTPDFKKKFPELRQIAKPIGFGLMYGMGPMGLAKRLEQETGKPVSKEEGADYMNKYFASYPKVRNFLDGVANEAVAKGWSITPAGRKRWYTKPDPNDPDYRKKIGQIQREAKNHPIQGTNADVIKYALVFISERMKKEGVEGAITHTVHDEVVTEVRADQAEHWAKCQQEEMIRAGELIVKKVPIVSDPTVGDVWEH</sequence>
<evidence type="ECO:0000259" key="10">
    <source>
        <dbReference type="SMART" id="SM00474"/>
    </source>
</evidence>
<evidence type="ECO:0000259" key="11">
    <source>
        <dbReference type="SMART" id="SM00482"/>
    </source>
</evidence>
<organism evidence="12 13">
    <name type="scientific">candidate division WWE3 bacterium CG08_land_8_20_14_0_20_41_10</name>
    <dbReference type="NCBI Taxonomy" id="1975085"/>
    <lineage>
        <taxon>Bacteria</taxon>
        <taxon>Katanobacteria</taxon>
    </lineage>
</organism>
<evidence type="ECO:0000256" key="8">
    <source>
        <dbReference type="ARBA" id="ARBA00023125"/>
    </source>
</evidence>
<dbReference type="PANTHER" id="PTHR10133">
    <property type="entry name" value="DNA POLYMERASE I"/>
    <property type="match status" value="1"/>
</dbReference>
<evidence type="ECO:0000256" key="3">
    <source>
        <dbReference type="ARBA" id="ARBA00020311"/>
    </source>
</evidence>
<evidence type="ECO:0000256" key="9">
    <source>
        <dbReference type="ARBA" id="ARBA00049244"/>
    </source>
</evidence>
<dbReference type="SUPFAM" id="SSF56672">
    <property type="entry name" value="DNA/RNA polymerases"/>
    <property type="match status" value="1"/>
</dbReference>
<name>A0A2H0XAP0_UNCKA</name>
<keyword evidence="5" id="KW-0548">Nucleotidyltransferase</keyword>
<dbReference type="InterPro" id="IPR012337">
    <property type="entry name" value="RNaseH-like_sf"/>
</dbReference>
<evidence type="ECO:0000256" key="2">
    <source>
        <dbReference type="ARBA" id="ARBA00012417"/>
    </source>
</evidence>
<dbReference type="SMART" id="SM00474">
    <property type="entry name" value="35EXOc"/>
    <property type="match status" value="1"/>
</dbReference>
<dbReference type="Proteomes" id="UP000231252">
    <property type="component" value="Unassembled WGS sequence"/>
</dbReference>
<dbReference type="SMART" id="SM00482">
    <property type="entry name" value="POLAc"/>
    <property type="match status" value="1"/>
</dbReference>
<evidence type="ECO:0000313" key="12">
    <source>
        <dbReference type="EMBL" id="PIS21997.1"/>
    </source>
</evidence>
<dbReference type="GO" id="GO:0006302">
    <property type="term" value="P:double-strand break repair"/>
    <property type="evidence" value="ECO:0007669"/>
    <property type="project" value="TreeGrafter"/>
</dbReference>
<dbReference type="SUPFAM" id="SSF53098">
    <property type="entry name" value="Ribonuclease H-like"/>
    <property type="match status" value="1"/>
</dbReference>
<dbReference type="GO" id="GO:0006261">
    <property type="term" value="P:DNA-templated DNA replication"/>
    <property type="evidence" value="ECO:0007669"/>
    <property type="project" value="InterPro"/>
</dbReference>
<dbReference type="Gene3D" id="3.30.70.370">
    <property type="match status" value="1"/>
</dbReference>
<dbReference type="InterPro" id="IPR001098">
    <property type="entry name" value="DNA-dir_DNA_pol_A_palm_dom"/>
</dbReference>
<keyword evidence="8" id="KW-0238">DNA-binding</keyword>
<dbReference type="InterPro" id="IPR043502">
    <property type="entry name" value="DNA/RNA_pol_sf"/>
</dbReference>
<comment type="caution">
    <text evidence="12">The sequence shown here is derived from an EMBL/GenBank/DDBJ whole genome shotgun (WGS) entry which is preliminary data.</text>
</comment>
<gene>
    <name evidence="12" type="ORF">COT50_04405</name>
</gene>
<dbReference type="Gene3D" id="3.30.420.10">
    <property type="entry name" value="Ribonuclease H-like superfamily/Ribonuclease H"/>
    <property type="match status" value="1"/>
</dbReference>
<feature type="domain" description="3'-5' exonuclease" evidence="10">
    <location>
        <begin position="12"/>
        <end position="185"/>
    </location>
</feature>
<evidence type="ECO:0000256" key="5">
    <source>
        <dbReference type="ARBA" id="ARBA00022695"/>
    </source>
</evidence>
<reference evidence="13" key="1">
    <citation type="submission" date="2017-09" db="EMBL/GenBank/DDBJ databases">
        <title>Depth-based differentiation of microbial function through sediment-hosted aquifers and enrichment of novel symbionts in the deep terrestrial subsurface.</title>
        <authorList>
            <person name="Probst A.J."/>
            <person name="Ladd B."/>
            <person name="Jarett J.K."/>
            <person name="Geller-Mcgrath D.E."/>
            <person name="Sieber C.M.K."/>
            <person name="Emerson J.B."/>
            <person name="Anantharaman K."/>
            <person name="Thomas B.C."/>
            <person name="Malmstrom R."/>
            <person name="Stieglmeier M."/>
            <person name="Klingl A."/>
            <person name="Woyke T."/>
            <person name="Ryan C.M."/>
            <person name="Banfield J.F."/>
        </authorList>
    </citation>
    <scope>NUCLEOTIDE SEQUENCE [LARGE SCALE GENOMIC DNA]</scope>
</reference>
<dbReference type="GO" id="GO:0008408">
    <property type="term" value="F:3'-5' exonuclease activity"/>
    <property type="evidence" value="ECO:0007669"/>
    <property type="project" value="InterPro"/>
</dbReference>
<keyword evidence="6" id="KW-0235">DNA replication</keyword>
<dbReference type="InterPro" id="IPR002562">
    <property type="entry name" value="3'-5'_exonuclease_dom"/>
</dbReference>
<comment type="catalytic activity">
    <reaction evidence="9">
        <text>DNA(n) + a 2'-deoxyribonucleoside 5'-triphosphate = DNA(n+1) + diphosphate</text>
        <dbReference type="Rhea" id="RHEA:22508"/>
        <dbReference type="Rhea" id="RHEA-COMP:17339"/>
        <dbReference type="Rhea" id="RHEA-COMP:17340"/>
        <dbReference type="ChEBI" id="CHEBI:33019"/>
        <dbReference type="ChEBI" id="CHEBI:61560"/>
        <dbReference type="ChEBI" id="CHEBI:173112"/>
        <dbReference type="EC" id="2.7.7.7"/>
    </reaction>
</comment>
<dbReference type="GO" id="GO:0003677">
    <property type="term" value="F:DNA binding"/>
    <property type="evidence" value="ECO:0007669"/>
    <property type="project" value="UniProtKB-KW"/>
</dbReference>
<dbReference type="AlphaFoldDB" id="A0A2H0XAP0"/>
<dbReference type="Pfam" id="PF00476">
    <property type="entry name" value="DNA_pol_A"/>
    <property type="match status" value="1"/>
</dbReference>
<keyword evidence="7" id="KW-0239">DNA-directed DNA polymerase</keyword>
<evidence type="ECO:0000256" key="6">
    <source>
        <dbReference type="ARBA" id="ARBA00022705"/>
    </source>
</evidence>
<dbReference type="InterPro" id="IPR002298">
    <property type="entry name" value="DNA_polymerase_A"/>
</dbReference>
<evidence type="ECO:0000256" key="4">
    <source>
        <dbReference type="ARBA" id="ARBA00022679"/>
    </source>
</evidence>
<dbReference type="InterPro" id="IPR019760">
    <property type="entry name" value="DNA-dir_DNA_pol_A_CS"/>
</dbReference>
<proteinExistence type="inferred from homology"/>
<dbReference type="GO" id="GO:0003887">
    <property type="term" value="F:DNA-directed DNA polymerase activity"/>
    <property type="evidence" value="ECO:0007669"/>
    <property type="project" value="UniProtKB-KW"/>
</dbReference>
<dbReference type="Gene3D" id="1.20.1060.10">
    <property type="entry name" value="Taq DNA Polymerase, Chain T, domain 4"/>
    <property type="match status" value="1"/>
</dbReference>
<dbReference type="EMBL" id="PEYU01000099">
    <property type="protein sequence ID" value="PIS21997.1"/>
    <property type="molecule type" value="Genomic_DNA"/>
</dbReference>
<evidence type="ECO:0000256" key="1">
    <source>
        <dbReference type="ARBA" id="ARBA00007705"/>
    </source>
</evidence>
<dbReference type="Gene3D" id="1.10.150.20">
    <property type="entry name" value="5' to 3' exonuclease, C-terminal subdomain"/>
    <property type="match status" value="1"/>
</dbReference>